<feature type="non-terminal residue" evidence="8">
    <location>
        <position position="442"/>
    </location>
</feature>
<name>A0AA36CXQ3_9BILA</name>
<protein>
    <recommendedName>
        <fullName evidence="7">Major facilitator superfamily (MFS) profile domain-containing protein</fullName>
    </recommendedName>
</protein>
<evidence type="ECO:0000256" key="3">
    <source>
        <dbReference type="ARBA" id="ARBA00022692"/>
    </source>
</evidence>
<keyword evidence="5 6" id="KW-0472">Membrane</keyword>
<comment type="caution">
    <text evidence="8">The sequence shown here is derived from an EMBL/GenBank/DDBJ whole genome shotgun (WGS) entry which is preliminary data.</text>
</comment>
<evidence type="ECO:0000259" key="7">
    <source>
        <dbReference type="PROSITE" id="PS50850"/>
    </source>
</evidence>
<dbReference type="Proteomes" id="UP001177023">
    <property type="component" value="Unassembled WGS sequence"/>
</dbReference>
<evidence type="ECO:0000256" key="1">
    <source>
        <dbReference type="ARBA" id="ARBA00004141"/>
    </source>
</evidence>
<feature type="domain" description="Major facilitator superfamily (MFS) profile" evidence="7">
    <location>
        <begin position="12"/>
        <end position="442"/>
    </location>
</feature>
<dbReference type="GO" id="GO:0030672">
    <property type="term" value="C:synaptic vesicle membrane"/>
    <property type="evidence" value="ECO:0007669"/>
    <property type="project" value="TreeGrafter"/>
</dbReference>
<organism evidence="8 9">
    <name type="scientific">Mesorhabditis spiculigera</name>
    <dbReference type="NCBI Taxonomy" id="96644"/>
    <lineage>
        <taxon>Eukaryota</taxon>
        <taxon>Metazoa</taxon>
        <taxon>Ecdysozoa</taxon>
        <taxon>Nematoda</taxon>
        <taxon>Chromadorea</taxon>
        <taxon>Rhabditida</taxon>
        <taxon>Rhabditina</taxon>
        <taxon>Rhabditomorpha</taxon>
        <taxon>Rhabditoidea</taxon>
        <taxon>Rhabditidae</taxon>
        <taxon>Mesorhabditinae</taxon>
        <taxon>Mesorhabditis</taxon>
    </lineage>
</organism>
<feature type="transmembrane region" description="Helical" evidence="6">
    <location>
        <begin position="303"/>
        <end position="328"/>
    </location>
</feature>
<dbReference type="InterPro" id="IPR036259">
    <property type="entry name" value="MFS_trans_sf"/>
</dbReference>
<dbReference type="InterPro" id="IPR011701">
    <property type="entry name" value="MFS"/>
</dbReference>
<dbReference type="Pfam" id="PF07690">
    <property type="entry name" value="MFS_1"/>
    <property type="match status" value="1"/>
</dbReference>
<evidence type="ECO:0000256" key="5">
    <source>
        <dbReference type="ARBA" id="ARBA00023136"/>
    </source>
</evidence>
<dbReference type="GO" id="GO:0005335">
    <property type="term" value="F:serotonin:sodium:chloride symporter activity"/>
    <property type="evidence" value="ECO:0007669"/>
    <property type="project" value="TreeGrafter"/>
</dbReference>
<feature type="transmembrane region" description="Helical" evidence="6">
    <location>
        <begin position="277"/>
        <end position="297"/>
    </location>
</feature>
<feature type="transmembrane region" description="Helical" evidence="6">
    <location>
        <begin position="248"/>
        <end position="270"/>
    </location>
</feature>
<dbReference type="GO" id="GO:0015842">
    <property type="term" value="P:aminergic neurotransmitter loading into synaptic vesicle"/>
    <property type="evidence" value="ECO:0007669"/>
    <property type="project" value="TreeGrafter"/>
</dbReference>
<sequence>MEFRPALRRKLLLAVVYIGLFLDYALLTSVEPILPAFFLEQDSKSSGIPVANTPNPALLADENSRLGILVGMKCLVQVFTQPFIGPLTTRIGFSVPLFIGFIIMIVSTILFAFGQSYGVLFAARAIQGIGSASVATAGMGMLAQQYSDDKERAHYMGIAMGGMALGLLVGPPYGGVMYDLLEAKKFVSCFWPALQFLVPNVGDSTSMRRLLMDPRVLIAAGSIVVANLGLGVLIPGLMLWMVEKWNTSATGLGFIFVPGCIAYLAGTTFLPTLTIKIGRWLCVLIVLPIIAVCLALMSVAPSIYVVVIPITIIGIGIGFVDSAMIPLLGQLAYQKHKEEEETLCETSPLIPGDLLDLDSPSETSLETGNYAANAYAISDAGLSIAYFVAPISSGPLVHAIGFPWMTWSFAIFICLFAPLALVLRKPITRERTRHDSALPNRR</sequence>
<dbReference type="EMBL" id="CATQJA010002641">
    <property type="protein sequence ID" value="CAJ0575817.1"/>
    <property type="molecule type" value="Genomic_DNA"/>
</dbReference>
<feature type="transmembrane region" description="Helical" evidence="6">
    <location>
        <begin position="125"/>
        <end position="143"/>
    </location>
</feature>
<evidence type="ECO:0000256" key="2">
    <source>
        <dbReference type="ARBA" id="ARBA00022448"/>
    </source>
</evidence>
<dbReference type="AlphaFoldDB" id="A0AA36CXQ3"/>
<dbReference type="InterPro" id="IPR050930">
    <property type="entry name" value="MFS_Vesicular_Transporter"/>
</dbReference>
<feature type="transmembrane region" description="Helical" evidence="6">
    <location>
        <begin position="155"/>
        <end position="176"/>
    </location>
</feature>
<evidence type="ECO:0000313" key="9">
    <source>
        <dbReference type="Proteomes" id="UP001177023"/>
    </source>
</evidence>
<dbReference type="InterPro" id="IPR020846">
    <property type="entry name" value="MFS_dom"/>
</dbReference>
<feature type="transmembrane region" description="Helical" evidence="6">
    <location>
        <begin position="216"/>
        <end position="242"/>
    </location>
</feature>
<accession>A0AA36CXQ3</accession>
<keyword evidence="9" id="KW-1185">Reference proteome</keyword>
<dbReference type="PANTHER" id="PTHR23506:SF23">
    <property type="entry name" value="GH10249P"/>
    <property type="match status" value="1"/>
</dbReference>
<gene>
    <name evidence="8" type="ORF">MSPICULIGERA_LOCUS14121</name>
</gene>
<keyword evidence="2" id="KW-0813">Transport</keyword>
<dbReference type="SUPFAM" id="SSF103473">
    <property type="entry name" value="MFS general substrate transporter"/>
    <property type="match status" value="1"/>
</dbReference>
<keyword evidence="4 6" id="KW-1133">Transmembrane helix</keyword>
<comment type="subcellular location">
    <subcellularLocation>
        <location evidence="1">Membrane</location>
        <topology evidence="1">Multi-pass membrane protein</topology>
    </subcellularLocation>
</comment>
<evidence type="ECO:0000313" key="8">
    <source>
        <dbReference type="EMBL" id="CAJ0575817.1"/>
    </source>
</evidence>
<dbReference type="GO" id="GO:0043195">
    <property type="term" value="C:terminal bouton"/>
    <property type="evidence" value="ECO:0007669"/>
    <property type="project" value="TreeGrafter"/>
</dbReference>
<evidence type="ECO:0000256" key="4">
    <source>
        <dbReference type="ARBA" id="ARBA00022989"/>
    </source>
</evidence>
<feature type="transmembrane region" description="Helical" evidence="6">
    <location>
        <begin position="91"/>
        <end position="113"/>
    </location>
</feature>
<reference evidence="8" key="1">
    <citation type="submission" date="2023-06" db="EMBL/GenBank/DDBJ databases">
        <authorList>
            <person name="Delattre M."/>
        </authorList>
    </citation>
    <scope>NUCLEOTIDE SEQUENCE</scope>
    <source>
        <strain evidence="8">AF72</strain>
    </source>
</reference>
<feature type="transmembrane region" description="Helical" evidence="6">
    <location>
        <begin position="401"/>
        <end position="423"/>
    </location>
</feature>
<dbReference type="PANTHER" id="PTHR23506">
    <property type="entry name" value="GH10249P"/>
    <property type="match status" value="1"/>
</dbReference>
<evidence type="ECO:0000256" key="6">
    <source>
        <dbReference type="SAM" id="Phobius"/>
    </source>
</evidence>
<keyword evidence="3 6" id="KW-0812">Transmembrane</keyword>
<dbReference type="Gene3D" id="1.20.1250.20">
    <property type="entry name" value="MFS general substrate transporter like domains"/>
    <property type="match status" value="2"/>
</dbReference>
<proteinExistence type="predicted"/>
<dbReference type="PROSITE" id="PS50850">
    <property type="entry name" value="MFS"/>
    <property type="match status" value="1"/>
</dbReference>